<dbReference type="Proteomes" id="UP000254174">
    <property type="component" value="Unassembled WGS sequence"/>
</dbReference>
<evidence type="ECO:0000313" key="3">
    <source>
        <dbReference type="Proteomes" id="UP000254174"/>
    </source>
</evidence>
<accession>A0A377D7R6</accession>
<reference evidence="2 3" key="1">
    <citation type="submission" date="2018-06" db="EMBL/GenBank/DDBJ databases">
        <authorList>
            <consortium name="Pathogen Informatics"/>
            <person name="Doyle S."/>
        </authorList>
    </citation>
    <scope>NUCLEOTIDE SEQUENCE [LARGE SCALE GENOMIC DNA]</scope>
    <source>
        <strain evidence="2 3">NCTC7922</strain>
    </source>
</reference>
<dbReference type="EMBL" id="UGFC01000006">
    <property type="protein sequence ID" value="STM16400.1"/>
    <property type="molecule type" value="Genomic_DNA"/>
</dbReference>
<proteinExistence type="predicted"/>
<protein>
    <submittedName>
        <fullName evidence="2">Uncharacterized protein</fullName>
    </submittedName>
</protein>
<sequence length="59" mass="6567">MPKSESVSASAMITSDTVSKPNWVVVDNPRQHGHLHQPEADDDHRGNRRPLRAADGFFT</sequence>
<gene>
    <name evidence="2" type="ORF">NCTC7922_02803</name>
</gene>
<feature type="compositionally biased region" description="Basic and acidic residues" evidence="1">
    <location>
        <begin position="36"/>
        <end position="45"/>
    </location>
</feature>
<dbReference type="AlphaFoldDB" id="A0A377D7R6"/>
<evidence type="ECO:0000256" key="1">
    <source>
        <dbReference type="SAM" id="MobiDB-lite"/>
    </source>
</evidence>
<evidence type="ECO:0000313" key="2">
    <source>
        <dbReference type="EMBL" id="STM16400.1"/>
    </source>
</evidence>
<name>A0A377D7R6_ECOLX</name>
<feature type="region of interest" description="Disordered" evidence="1">
    <location>
        <begin position="22"/>
        <end position="59"/>
    </location>
</feature>
<organism evidence="2 3">
    <name type="scientific">Escherichia coli</name>
    <dbReference type="NCBI Taxonomy" id="562"/>
    <lineage>
        <taxon>Bacteria</taxon>
        <taxon>Pseudomonadati</taxon>
        <taxon>Pseudomonadota</taxon>
        <taxon>Gammaproteobacteria</taxon>
        <taxon>Enterobacterales</taxon>
        <taxon>Enterobacteriaceae</taxon>
        <taxon>Escherichia</taxon>
    </lineage>
</organism>